<accession>A0A333WDX3</accession>
<dbReference type="Proteomes" id="UP000252694">
    <property type="component" value="Unassembled WGS sequence"/>
</dbReference>
<sequence length="64" mass="7650">MNKLLISQHQRKLLLVALMTLFNGTAQANDPWSSDRKWLFGDWDGNRQQLEQKGYKFNFSVMWF</sequence>
<name>A0A333WDX3_ACIBA</name>
<keyword evidence="1" id="KW-0732">Signal</keyword>
<gene>
    <name evidence="2" type="ORF">SAMEA104305318_04134</name>
</gene>
<dbReference type="AlphaFoldDB" id="A0A333WDX3"/>
<protein>
    <submittedName>
        <fullName evidence="2">Carbohydrate-selective porin</fullName>
    </submittedName>
</protein>
<evidence type="ECO:0000256" key="1">
    <source>
        <dbReference type="SAM" id="SignalP"/>
    </source>
</evidence>
<reference evidence="2 3" key="1">
    <citation type="submission" date="2018-07" db="EMBL/GenBank/DDBJ databases">
        <authorList>
            <consortium name="Pathogen Informatics"/>
        </authorList>
    </citation>
    <scope>NUCLEOTIDE SEQUENCE [LARGE SCALE GENOMIC DNA]</scope>
    <source>
        <strain evidence="2 3">4300STDY7045823</strain>
    </source>
</reference>
<organism evidence="2 3">
    <name type="scientific">Acinetobacter baumannii</name>
    <dbReference type="NCBI Taxonomy" id="470"/>
    <lineage>
        <taxon>Bacteria</taxon>
        <taxon>Pseudomonadati</taxon>
        <taxon>Pseudomonadota</taxon>
        <taxon>Gammaproteobacteria</taxon>
        <taxon>Moraxellales</taxon>
        <taxon>Moraxellaceae</taxon>
        <taxon>Acinetobacter</taxon>
        <taxon>Acinetobacter calcoaceticus/baumannii complex</taxon>
    </lineage>
</organism>
<feature type="chain" id="PRO_5016464086" evidence="1">
    <location>
        <begin position="29"/>
        <end position="64"/>
    </location>
</feature>
<evidence type="ECO:0000313" key="3">
    <source>
        <dbReference type="Proteomes" id="UP000252694"/>
    </source>
</evidence>
<proteinExistence type="predicted"/>
<evidence type="ECO:0000313" key="2">
    <source>
        <dbReference type="EMBL" id="SST34406.1"/>
    </source>
</evidence>
<dbReference type="EMBL" id="UFMQ01000062">
    <property type="protein sequence ID" value="SST34406.1"/>
    <property type="molecule type" value="Genomic_DNA"/>
</dbReference>
<feature type="signal peptide" evidence="1">
    <location>
        <begin position="1"/>
        <end position="28"/>
    </location>
</feature>